<feature type="transmembrane region" description="Helical" evidence="9">
    <location>
        <begin position="387"/>
        <end position="412"/>
    </location>
</feature>
<dbReference type="PANTHER" id="PTHR33451:SF5">
    <property type="entry name" value="NA+_H+ ANTIPORTER"/>
    <property type="match status" value="1"/>
</dbReference>
<evidence type="ECO:0000256" key="9">
    <source>
        <dbReference type="SAM" id="Phobius"/>
    </source>
</evidence>
<feature type="domain" description="Na+/H+ antiporter NhaC-like C-terminal" evidence="10">
    <location>
        <begin position="49"/>
        <end position="220"/>
    </location>
</feature>
<feature type="transmembrane region" description="Helical" evidence="9">
    <location>
        <begin position="204"/>
        <end position="221"/>
    </location>
</feature>
<evidence type="ECO:0000256" key="6">
    <source>
        <dbReference type="ARBA" id="ARBA00022989"/>
    </source>
</evidence>
<evidence type="ECO:0000313" key="12">
    <source>
        <dbReference type="Proteomes" id="UP001164748"/>
    </source>
</evidence>
<feature type="transmembrane region" description="Helical" evidence="9">
    <location>
        <begin position="241"/>
        <end position="271"/>
    </location>
</feature>
<comment type="subcellular location">
    <subcellularLocation>
        <location evidence="1">Cell membrane</location>
        <topology evidence="1">Multi-pass membrane protein</topology>
    </subcellularLocation>
</comment>
<dbReference type="Pfam" id="PF03553">
    <property type="entry name" value="Na_H_antiporter"/>
    <property type="match status" value="1"/>
</dbReference>
<evidence type="ECO:0000256" key="4">
    <source>
        <dbReference type="ARBA" id="ARBA00022475"/>
    </source>
</evidence>
<dbReference type="RefSeq" id="WP_269579545.1">
    <property type="nucleotide sequence ID" value="NZ_CP114588.1"/>
</dbReference>
<keyword evidence="3" id="KW-0050">Antiport</keyword>
<dbReference type="InterPro" id="IPR018461">
    <property type="entry name" value="Na/H_Antiport_NhaC-like_C"/>
</dbReference>
<feature type="transmembrane region" description="Helical" evidence="9">
    <location>
        <begin position="121"/>
        <end position="147"/>
    </location>
</feature>
<evidence type="ECO:0000256" key="1">
    <source>
        <dbReference type="ARBA" id="ARBA00004651"/>
    </source>
</evidence>
<keyword evidence="5 9" id="KW-0812">Transmembrane</keyword>
<proteinExistence type="inferred from homology"/>
<protein>
    <submittedName>
        <fullName evidence="11">Na+/H+ antiporter NhaC family protein</fullName>
    </submittedName>
</protein>
<dbReference type="AlphaFoldDB" id="A0AA47KLT5"/>
<name>A0AA47KLT5_9GAMM</name>
<dbReference type="GO" id="GO:0015297">
    <property type="term" value="F:antiporter activity"/>
    <property type="evidence" value="ECO:0007669"/>
    <property type="project" value="UniProtKB-KW"/>
</dbReference>
<dbReference type="GO" id="GO:0005886">
    <property type="term" value="C:plasma membrane"/>
    <property type="evidence" value="ECO:0007669"/>
    <property type="project" value="UniProtKB-SubCell"/>
</dbReference>
<organism evidence="11 12">
    <name type="scientific">Salinivibrio kushneri</name>
    <dbReference type="NCBI Taxonomy" id="1908198"/>
    <lineage>
        <taxon>Bacteria</taxon>
        <taxon>Pseudomonadati</taxon>
        <taxon>Pseudomonadota</taxon>
        <taxon>Gammaproteobacteria</taxon>
        <taxon>Vibrionales</taxon>
        <taxon>Vibrionaceae</taxon>
        <taxon>Salinivibrio</taxon>
    </lineage>
</organism>
<evidence type="ECO:0000313" key="11">
    <source>
        <dbReference type="EMBL" id="WBA09350.1"/>
    </source>
</evidence>
<evidence type="ECO:0000256" key="8">
    <source>
        <dbReference type="ARBA" id="ARBA00038435"/>
    </source>
</evidence>
<evidence type="ECO:0000256" key="5">
    <source>
        <dbReference type="ARBA" id="ARBA00022692"/>
    </source>
</evidence>
<evidence type="ECO:0000259" key="10">
    <source>
        <dbReference type="Pfam" id="PF03553"/>
    </source>
</evidence>
<dbReference type="InterPro" id="IPR052180">
    <property type="entry name" value="NhaC_Na-H+_Antiporter"/>
</dbReference>
<accession>A0AA47KLT5</accession>
<dbReference type="Proteomes" id="UP001164748">
    <property type="component" value="Chromosome"/>
</dbReference>
<feature type="transmembrane region" description="Helical" evidence="9">
    <location>
        <begin position="41"/>
        <end position="61"/>
    </location>
</feature>
<sequence length="448" mass="46871">MTTSANTTPQPSALALLPLLLFLSLFIGAGVYFTLEGADYAFYQLPAHVAILPAVILAIGLSRERLNTAIEQFIRGMGHGDIIAMCLIYLLAGAFSAVADATGGVEATVNLGLTLIPESLILPGLFVIAAFISTAMGTSMGTIAALAPFALNMATATGQAPAVMAGVLLSGAMFGDNLSFISDTTIAATRSQGCSMRDKFKENVGIAIPAAVAAIILFVFNNHSAPVDAPESINYLAVLPYLSIIVLALAGLNVFVVLTAGIALALCVGLMSTPDFTLLTFSQEVKAGFASMQEIFVLSLMIGGIAELMRCQGGLSFLTQAVNRVIARFEKNRGAHHSRASEFGIALLVSFSNLCTANNTVAIVVSGQVAKNIASEHSVPAKRSASLLDIFSCVVQGVIPYGAQILLLGASFGLSPLVIVSHSFYCFFLAASALIAVISRRWWQARRA</sequence>
<comment type="similarity">
    <text evidence="8">Belongs to the NhaC Na(+)/H(+) (TC 2.A.35) antiporter family.</text>
</comment>
<keyword evidence="7 9" id="KW-0472">Membrane</keyword>
<dbReference type="PANTHER" id="PTHR33451">
    <property type="entry name" value="MALATE-2H(+)/NA(+)-LACTATE ANTIPORTER"/>
    <property type="match status" value="1"/>
</dbReference>
<keyword evidence="4" id="KW-1003">Cell membrane</keyword>
<feature type="transmembrane region" description="Helical" evidence="9">
    <location>
        <begin position="12"/>
        <end position="35"/>
    </location>
</feature>
<gene>
    <name evidence="11" type="ORF">N8M53_03835</name>
</gene>
<feature type="transmembrane region" description="Helical" evidence="9">
    <location>
        <begin position="82"/>
        <end position="101"/>
    </location>
</feature>
<keyword evidence="6 9" id="KW-1133">Transmembrane helix</keyword>
<evidence type="ECO:0000256" key="2">
    <source>
        <dbReference type="ARBA" id="ARBA00022448"/>
    </source>
</evidence>
<reference evidence="11" key="1">
    <citation type="submission" date="2022-09" db="EMBL/GenBank/DDBJ databases">
        <authorList>
            <person name="Li Z.-J."/>
        </authorList>
    </citation>
    <scope>NUCLEOTIDE SEQUENCE</scope>
    <source>
        <strain evidence="11">TGB11</strain>
    </source>
</reference>
<feature type="transmembrane region" description="Helical" evidence="9">
    <location>
        <begin position="418"/>
        <end position="438"/>
    </location>
</feature>
<keyword evidence="2" id="KW-0813">Transport</keyword>
<evidence type="ECO:0000256" key="3">
    <source>
        <dbReference type="ARBA" id="ARBA00022449"/>
    </source>
</evidence>
<dbReference type="EMBL" id="CP114588">
    <property type="protein sequence ID" value="WBA09350.1"/>
    <property type="molecule type" value="Genomic_DNA"/>
</dbReference>
<evidence type="ECO:0000256" key="7">
    <source>
        <dbReference type="ARBA" id="ARBA00023136"/>
    </source>
</evidence>